<dbReference type="EMBL" id="CAHIKZ030005538">
    <property type="protein sequence ID" value="CAE1328782.1"/>
    <property type="molecule type" value="Genomic_DNA"/>
</dbReference>
<dbReference type="SUPFAM" id="SSF49899">
    <property type="entry name" value="Concanavalin A-like lectins/glucanases"/>
    <property type="match status" value="1"/>
</dbReference>
<dbReference type="Gene3D" id="2.60.120.200">
    <property type="match status" value="1"/>
</dbReference>
<dbReference type="InterPro" id="IPR013320">
    <property type="entry name" value="ConA-like_dom_sf"/>
</dbReference>
<dbReference type="PANTHER" id="PTHR23282">
    <property type="entry name" value="APICAL ENDOSOMAL GLYCOPROTEIN PRECURSOR"/>
    <property type="match status" value="1"/>
</dbReference>
<dbReference type="InterPro" id="IPR001190">
    <property type="entry name" value="SRCR"/>
</dbReference>
<dbReference type="InterPro" id="IPR051560">
    <property type="entry name" value="MAM_domain-containing"/>
</dbReference>
<dbReference type="Pfam" id="PF00629">
    <property type="entry name" value="MAM"/>
    <property type="match status" value="1"/>
</dbReference>
<evidence type="ECO:0000313" key="5">
    <source>
        <dbReference type="EMBL" id="CAE1328782.1"/>
    </source>
</evidence>
<dbReference type="Pfam" id="PF00530">
    <property type="entry name" value="SRCR"/>
    <property type="match status" value="1"/>
</dbReference>
<evidence type="ECO:0000259" key="4">
    <source>
        <dbReference type="PROSITE" id="PS50287"/>
    </source>
</evidence>
<name>A0A812EP33_ACAPH</name>
<accession>A0A812EP33</accession>
<organism evidence="5 6">
    <name type="scientific">Acanthosepion pharaonis</name>
    <name type="common">Pharaoh cuttlefish</name>
    <name type="synonym">Sepia pharaonis</name>
    <dbReference type="NCBI Taxonomy" id="158019"/>
    <lineage>
        <taxon>Eukaryota</taxon>
        <taxon>Metazoa</taxon>
        <taxon>Spiralia</taxon>
        <taxon>Lophotrochozoa</taxon>
        <taxon>Mollusca</taxon>
        <taxon>Cephalopoda</taxon>
        <taxon>Coleoidea</taxon>
        <taxon>Decapodiformes</taxon>
        <taxon>Sepiida</taxon>
        <taxon>Sepiina</taxon>
        <taxon>Sepiidae</taxon>
        <taxon>Acanthosepion</taxon>
    </lineage>
</organism>
<dbReference type="GO" id="GO:0016020">
    <property type="term" value="C:membrane"/>
    <property type="evidence" value="ECO:0007669"/>
    <property type="project" value="InterPro"/>
</dbReference>
<dbReference type="Gene3D" id="3.10.250.10">
    <property type="entry name" value="SRCR-like domain"/>
    <property type="match status" value="1"/>
</dbReference>
<feature type="domain" description="MAM" evidence="3">
    <location>
        <begin position="61"/>
        <end position="156"/>
    </location>
</feature>
<evidence type="ECO:0000259" key="3">
    <source>
        <dbReference type="PROSITE" id="PS50060"/>
    </source>
</evidence>
<sequence length="156" mass="17023">MPVIGGSGNIFLADVECNGTEGSILRCDHNNFEHNDCQHESDVGVNCEETSDEITMSNSVGDCSFEYGSCGYTNQGNSSFKWEREYGSTPSGWTGPSTDHTHGTTSGYYMYTEASSGDYGDKTYLASPISNYSPLSVSFWYHMYGSDMGTLNVKTV</sequence>
<dbReference type="OrthoDB" id="412155at2759"/>
<dbReference type="SUPFAM" id="SSF56487">
    <property type="entry name" value="SRCR-like"/>
    <property type="match status" value="1"/>
</dbReference>
<gene>
    <name evidence="5" type="ORF">SPHA_78397</name>
</gene>
<dbReference type="AlphaFoldDB" id="A0A812EP33"/>
<proteinExistence type="predicted"/>
<keyword evidence="1 2" id="KW-1015">Disulfide bond</keyword>
<dbReference type="PROSITE" id="PS50060">
    <property type="entry name" value="MAM_2"/>
    <property type="match status" value="1"/>
</dbReference>
<dbReference type="Proteomes" id="UP000597762">
    <property type="component" value="Unassembled WGS sequence"/>
</dbReference>
<comment type="caution">
    <text evidence="2">Lacks conserved residue(s) required for the propagation of feature annotation.</text>
</comment>
<evidence type="ECO:0000256" key="2">
    <source>
        <dbReference type="PROSITE-ProRule" id="PRU00196"/>
    </source>
</evidence>
<feature type="disulfide bond" evidence="2">
    <location>
        <begin position="17"/>
        <end position="27"/>
    </location>
</feature>
<dbReference type="InterPro" id="IPR000998">
    <property type="entry name" value="MAM_dom"/>
</dbReference>
<evidence type="ECO:0000313" key="6">
    <source>
        <dbReference type="Proteomes" id="UP000597762"/>
    </source>
</evidence>
<protein>
    <submittedName>
        <fullName evidence="5">Uncharacterized protein</fullName>
    </submittedName>
</protein>
<dbReference type="CDD" id="cd06263">
    <property type="entry name" value="MAM"/>
    <property type="match status" value="1"/>
</dbReference>
<reference evidence="5" key="1">
    <citation type="submission" date="2021-01" db="EMBL/GenBank/DDBJ databases">
        <authorList>
            <person name="Li R."/>
            <person name="Bekaert M."/>
        </authorList>
    </citation>
    <scope>NUCLEOTIDE SEQUENCE</scope>
    <source>
        <strain evidence="5">Farmed</strain>
    </source>
</reference>
<keyword evidence="6" id="KW-1185">Reference proteome</keyword>
<feature type="domain" description="SRCR" evidence="4">
    <location>
        <begin position="1"/>
        <end position="48"/>
    </location>
</feature>
<dbReference type="PANTHER" id="PTHR23282:SF101">
    <property type="entry name" value="MAM DOMAIN-CONTAINING PROTEIN"/>
    <property type="match status" value="1"/>
</dbReference>
<dbReference type="InterPro" id="IPR036772">
    <property type="entry name" value="SRCR-like_dom_sf"/>
</dbReference>
<comment type="caution">
    <text evidence="5">The sequence shown here is derived from an EMBL/GenBank/DDBJ whole genome shotgun (WGS) entry which is preliminary data.</text>
</comment>
<dbReference type="PROSITE" id="PS50287">
    <property type="entry name" value="SRCR_2"/>
    <property type="match status" value="1"/>
</dbReference>
<evidence type="ECO:0000256" key="1">
    <source>
        <dbReference type="ARBA" id="ARBA00023157"/>
    </source>
</evidence>